<evidence type="ECO:0000313" key="3">
    <source>
        <dbReference type="Proteomes" id="UP000018208"/>
    </source>
</evidence>
<sequence length="326" mass="37513">MSRSIFLAAKKPLDTDFQQLLQCYLQNPHIDTYLDVLLEYDLASETTQFMLPKHQVPPAIQATLHERNFDEKASLFAYNVALCLQSQQISEFYVSNAPLSPFSFLFWTINPSCDPNFLAKNYLPDAAFFIALQHAAIAEFPFSMRFMKGLNLASLPEDALGELLRALQIIRFPDALAVALKVLRVSTSNQVVREALRLTENSEIEVLEFEENCFILTQNLTSVNANVVLAQLKLLVERFAEFRQEDVNRISQRIDLGPKIVKLVQNRTILKAREIGDLVCDLLFIIRENDDFLNFRDEVIDELKMRFKGRESMTLQQTVMTFEYEI</sequence>
<organism evidence="1">
    <name type="scientific">Spironucleus salmonicida</name>
    <dbReference type="NCBI Taxonomy" id="348837"/>
    <lineage>
        <taxon>Eukaryota</taxon>
        <taxon>Metamonada</taxon>
        <taxon>Diplomonadida</taxon>
        <taxon>Hexamitidae</taxon>
        <taxon>Hexamitinae</taxon>
        <taxon>Spironucleus</taxon>
    </lineage>
</organism>
<accession>V6LRG5</accession>
<proteinExistence type="predicted"/>
<keyword evidence="3" id="KW-1185">Reference proteome</keyword>
<name>V6LRG5_9EUKA</name>
<evidence type="ECO:0000313" key="2">
    <source>
        <dbReference type="EMBL" id="KAH0571026.1"/>
    </source>
</evidence>
<dbReference type="EMBL" id="AUWU02000007">
    <property type="protein sequence ID" value="KAH0571026.1"/>
    <property type="molecule type" value="Genomic_DNA"/>
</dbReference>
<reference evidence="2" key="2">
    <citation type="submission" date="2020-12" db="EMBL/GenBank/DDBJ databases">
        <title>New Spironucleus salmonicida genome in near-complete chromosomes.</title>
        <authorList>
            <person name="Xu F."/>
            <person name="Kurt Z."/>
            <person name="Jimenez-Gonzalez A."/>
            <person name="Astvaldsson A."/>
            <person name="Andersson J.O."/>
            <person name="Svard S.G."/>
        </authorList>
    </citation>
    <scope>NUCLEOTIDE SEQUENCE</scope>
    <source>
        <strain evidence="2">ATCC 50377</strain>
    </source>
</reference>
<dbReference type="EMBL" id="KI546139">
    <property type="protein sequence ID" value="EST43379.1"/>
    <property type="molecule type" value="Genomic_DNA"/>
</dbReference>
<protein>
    <submittedName>
        <fullName evidence="1">Uncharacterized protein</fullName>
    </submittedName>
</protein>
<reference evidence="1 2" key="1">
    <citation type="journal article" date="2014" name="PLoS Genet.">
        <title>The Genome of Spironucleus salmonicida Highlights a Fish Pathogen Adapted to Fluctuating Environments.</title>
        <authorList>
            <person name="Xu F."/>
            <person name="Jerlstrom-Hultqvist J."/>
            <person name="Einarsson E."/>
            <person name="Astvaldsson A."/>
            <person name="Svard S.G."/>
            <person name="Andersson J.O."/>
        </authorList>
    </citation>
    <scope>NUCLEOTIDE SEQUENCE</scope>
    <source>
        <strain evidence="2">ATCC 50377</strain>
    </source>
</reference>
<evidence type="ECO:0000313" key="1">
    <source>
        <dbReference type="EMBL" id="EST43379.1"/>
    </source>
</evidence>
<dbReference type="VEuPathDB" id="GiardiaDB:SS50377_27320"/>
<dbReference type="Proteomes" id="UP000018208">
    <property type="component" value="Unassembled WGS sequence"/>
</dbReference>
<dbReference type="AlphaFoldDB" id="V6LRG5"/>
<gene>
    <name evidence="1" type="ORF">SS50377_17059</name>
    <name evidence="2" type="ORF">SS50377_27320</name>
</gene>